<keyword evidence="1 5" id="KW-0597">Phosphoprotein</keyword>
<dbReference type="PROSITE" id="PS50110">
    <property type="entry name" value="RESPONSE_REGULATORY"/>
    <property type="match status" value="1"/>
</dbReference>
<organism evidence="9 10">
    <name type="scientific">Bradyrhizobium erythrophlei</name>
    <dbReference type="NCBI Taxonomy" id="1437360"/>
    <lineage>
        <taxon>Bacteria</taxon>
        <taxon>Pseudomonadati</taxon>
        <taxon>Pseudomonadota</taxon>
        <taxon>Alphaproteobacteria</taxon>
        <taxon>Hyphomicrobiales</taxon>
        <taxon>Nitrobacteraceae</taxon>
        <taxon>Bradyrhizobium</taxon>
    </lineage>
</organism>
<evidence type="ECO:0000256" key="3">
    <source>
        <dbReference type="ARBA" id="ARBA00023125"/>
    </source>
</evidence>
<dbReference type="SMART" id="SM00448">
    <property type="entry name" value="REC"/>
    <property type="match status" value="1"/>
</dbReference>
<dbReference type="PANTHER" id="PTHR43214">
    <property type="entry name" value="TWO-COMPONENT RESPONSE REGULATOR"/>
    <property type="match status" value="1"/>
</dbReference>
<proteinExistence type="predicted"/>
<accession>A0A1M5Q4W1</accession>
<name>A0A1M5Q4W1_9BRAD</name>
<dbReference type="Pfam" id="PF00072">
    <property type="entry name" value="Response_reg"/>
    <property type="match status" value="1"/>
</dbReference>
<dbReference type="PROSITE" id="PS50043">
    <property type="entry name" value="HTH_LUXR_2"/>
    <property type="match status" value="1"/>
</dbReference>
<keyword evidence="4" id="KW-0804">Transcription</keyword>
<dbReference type="InterPro" id="IPR039420">
    <property type="entry name" value="WalR-like"/>
</dbReference>
<dbReference type="InterPro" id="IPR058245">
    <property type="entry name" value="NreC/VraR/RcsB-like_REC"/>
</dbReference>
<feature type="domain" description="HTH luxR-type" evidence="7">
    <location>
        <begin position="146"/>
        <end position="211"/>
    </location>
</feature>
<dbReference type="InterPro" id="IPR001789">
    <property type="entry name" value="Sig_transdc_resp-reg_receiver"/>
</dbReference>
<dbReference type="CDD" id="cd06170">
    <property type="entry name" value="LuxR_C_like"/>
    <property type="match status" value="1"/>
</dbReference>
<dbReference type="Pfam" id="PF00196">
    <property type="entry name" value="GerE"/>
    <property type="match status" value="1"/>
</dbReference>
<evidence type="ECO:0000259" key="8">
    <source>
        <dbReference type="PROSITE" id="PS50110"/>
    </source>
</evidence>
<dbReference type="PROSITE" id="PS00622">
    <property type="entry name" value="HTH_LUXR_1"/>
    <property type="match status" value="1"/>
</dbReference>
<dbReference type="OrthoDB" id="9782896at2"/>
<dbReference type="InterPro" id="IPR016032">
    <property type="entry name" value="Sig_transdc_resp-reg_C-effctor"/>
</dbReference>
<evidence type="ECO:0000256" key="6">
    <source>
        <dbReference type="SAM" id="MobiDB-lite"/>
    </source>
</evidence>
<gene>
    <name evidence="9" type="ORF">SAMN05444169_5700</name>
</gene>
<evidence type="ECO:0000313" key="10">
    <source>
        <dbReference type="Proteomes" id="UP000190675"/>
    </source>
</evidence>
<dbReference type="CDD" id="cd17535">
    <property type="entry name" value="REC_NarL-like"/>
    <property type="match status" value="1"/>
</dbReference>
<sequence length="248" mass="27125">MRCTSVVIADRHPVVLQGLTKLLGAQSGFEVVACCSDGTNCMEAIRSLAPDIAVLDMSMPGLTGLEILAIVNSENLTTRLVFFTASIEHHELVIFAAAGAYGVIIKDVSPEVLLRSLRQVADGQRLRPLLSSDHELAREQSDVAITENVLAVLTERERQIMRLVSEGLSNKQIGRRLKIADGTIKVHLHNIYQKLEINNRTVLAALAISHHDRAGFHSGDQVAGLAPVQQRPEKSEAPLPNPPHRIHR</sequence>
<dbReference type="PANTHER" id="PTHR43214:SF41">
    <property type="entry name" value="NITRATE_NITRITE RESPONSE REGULATOR PROTEIN NARP"/>
    <property type="match status" value="1"/>
</dbReference>
<evidence type="ECO:0000256" key="4">
    <source>
        <dbReference type="ARBA" id="ARBA00023163"/>
    </source>
</evidence>
<evidence type="ECO:0000259" key="7">
    <source>
        <dbReference type="PROSITE" id="PS50043"/>
    </source>
</evidence>
<dbReference type="PRINTS" id="PR00038">
    <property type="entry name" value="HTHLUXR"/>
</dbReference>
<dbReference type="SMART" id="SM00421">
    <property type="entry name" value="HTH_LUXR"/>
    <property type="match status" value="1"/>
</dbReference>
<feature type="compositionally biased region" description="Pro residues" evidence="6">
    <location>
        <begin position="239"/>
        <end position="248"/>
    </location>
</feature>
<dbReference type="SUPFAM" id="SSF52172">
    <property type="entry name" value="CheY-like"/>
    <property type="match status" value="1"/>
</dbReference>
<dbReference type="GO" id="GO:0003677">
    <property type="term" value="F:DNA binding"/>
    <property type="evidence" value="ECO:0007669"/>
    <property type="project" value="UniProtKB-KW"/>
</dbReference>
<evidence type="ECO:0000256" key="1">
    <source>
        <dbReference type="ARBA" id="ARBA00022553"/>
    </source>
</evidence>
<feature type="region of interest" description="Disordered" evidence="6">
    <location>
        <begin position="226"/>
        <end position="248"/>
    </location>
</feature>
<dbReference type="InterPro" id="IPR011006">
    <property type="entry name" value="CheY-like_superfamily"/>
</dbReference>
<evidence type="ECO:0000313" key="9">
    <source>
        <dbReference type="EMBL" id="SHH09307.1"/>
    </source>
</evidence>
<protein>
    <submittedName>
        <fullName evidence="9">Two component transcriptional regulator, LuxR family</fullName>
    </submittedName>
</protein>
<dbReference type="SUPFAM" id="SSF46894">
    <property type="entry name" value="C-terminal effector domain of the bipartite response regulators"/>
    <property type="match status" value="1"/>
</dbReference>
<feature type="modified residue" description="4-aspartylphosphate" evidence="5">
    <location>
        <position position="56"/>
    </location>
</feature>
<dbReference type="GO" id="GO:0000160">
    <property type="term" value="P:phosphorelay signal transduction system"/>
    <property type="evidence" value="ECO:0007669"/>
    <property type="project" value="InterPro"/>
</dbReference>
<dbReference type="Gene3D" id="3.40.50.2300">
    <property type="match status" value="1"/>
</dbReference>
<dbReference type="InterPro" id="IPR000792">
    <property type="entry name" value="Tscrpt_reg_LuxR_C"/>
</dbReference>
<dbReference type="GO" id="GO:0006355">
    <property type="term" value="P:regulation of DNA-templated transcription"/>
    <property type="evidence" value="ECO:0007669"/>
    <property type="project" value="InterPro"/>
</dbReference>
<feature type="domain" description="Response regulatory" evidence="8">
    <location>
        <begin position="5"/>
        <end position="121"/>
    </location>
</feature>
<reference evidence="9 10" key="1">
    <citation type="submission" date="2016-11" db="EMBL/GenBank/DDBJ databases">
        <authorList>
            <person name="Jaros S."/>
            <person name="Januszkiewicz K."/>
            <person name="Wedrychowicz H."/>
        </authorList>
    </citation>
    <scope>NUCLEOTIDE SEQUENCE [LARGE SCALE GENOMIC DNA]</scope>
    <source>
        <strain evidence="9 10">GAS242</strain>
    </source>
</reference>
<keyword evidence="2" id="KW-0805">Transcription regulation</keyword>
<dbReference type="EMBL" id="LT670818">
    <property type="protein sequence ID" value="SHH09307.1"/>
    <property type="molecule type" value="Genomic_DNA"/>
</dbReference>
<evidence type="ECO:0000256" key="2">
    <source>
        <dbReference type="ARBA" id="ARBA00023015"/>
    </source>
</evidence>
<dbReference type="Proteomes" id="UP000190675">
    <property type="component" value="Chromosome I"/>
</dbReference>
<dbReference type="AlphaFoldDB" id="A0A1M5Q4W1"/>
<evidence type="ECO:0000256" key="5">
    <source>
        <dbReference type="PROSITE-ProRule" id="PRU00169"/>
    </source>
</evidence>
<keyword evidence="3" id="KW-0238">DNA-binding</keyword>